<evidence type="ECO:0000256" key="2">
    <source>
        <dbReference type="ARBA" id="ARBA00022679"/>
    </source>
</evidence>
<dbReference type="Gene3D" id="3.40.50.2000">
    <property type="entry name" value="Glycogen Phosphorylase B"/>
    <property type="match status" value="2"/>
</dbReference>
<reference evidence="5" key="2">
    <citation type="journal article" date="2023" name="Microorganisms">
        <title>Isolation and Genomic Characteristics of Cat-Borne Campylobacter felis sp. nov. and Sheep-Borne Campylobacter ovis sp. nov.</title>
        <authorList>
            <person name="Wang H."/>
            <person name="Li Y."/>
            <person name="Gu Y."/>
            <person name="Zhou G."/>
            <person name="Chen X."/>
            <person name="Zhang X."/>
            <person name="Shao Z."/>
            <person name="Zhang J."/>
            <person name="Zhang M."/>
        </authorList>
    </citation>
    <scope>NUCLEOTIDE SEQUENCE</scope>
    <source>
        <strain evidence="5">PS10</strain>
    </source>
</reference>
<dbReference type="InterPro" id="IPR028098">
    <property type="entry name" value="Glyco_trans_4-like_N"/>
</dbReference>
<evidence type="ECO:0000259" key="3">
    <source>
        <dbReference type="Pfam" id="PF00534"/>
    </source>
</evidence>
<comment type="caution">
    <text evidence="5">The sequence shown here is derived from an EMBL/GenBank/DDBJ whole genome shotgun (WGS) entry which is preliminary data.</text>
</comment>
<keyword evidence="1" id="KW-0328">Glycosyltransferase</keyword>
<feature type="domain" description="Glycosyl transferase family 1" evidence="3">
    <location>
        <begin position="182"/>
        <end position="349"/>
    </location>
</feature>
<proteinExistence type="predicted"/>
<name>A0ABT7HNE6_9BACT</name>
<accession>A0ABT7HNE6</accession>
<evidence type="ECO:0000256" key="1">
    <source>
        <dbReference type="ARBA" id="ARBA00022676"/>
    </source>
</evidence>
<sequence>MSKIAHLTSVHQRYDTRIFLKMCSSLAKNKNYNVFLVVADGLGNEIKNNVNIIDIGKRSNGKFNRILKMPKKILHKAIELEADIYHIHDPELLTIALNLKKNGAKVIFDSHENVTEQILSKEYIPSFLRNAISKIYSLYESYVCKKIDAIVTATPHINDKFLKINKNSVNINNYPILGELSNDILWSEKKDEICYVGGITKIRGIIQILEAMKYVDYKLNLVGSFDSDDLKNIVEKTISELNGGGYDKVKYFGFLNRKEVSDVLSVSKIGLVTLTPIINYINSLPIKLFEYMSAGLPVIASNFPLWIDIVEKNKCGICVDPLNSKEIANAINFIIQNPEEAEKMAQNGKMAVLEKYNWDIEEKKLFQIYDKLAGE</sequence>
<dbReference type="RefSeq" id="WP_284936950.1">
    <property type="nucleotide sequence ID" value="NZ_JANURM010000002.1"/>
</dbReference>
<keyword evidence="2" id="KW-0808">Transferase</keyword>
<keyword evidence="6" id="KW-1185">Reference proteome</keyword>
<dbReference type="CDD" id="cd03794">
    <property type="entry name" value="GT4_WbuB-like"/>
    <property type="match status" value="1"/>
</dbReference>
<dbReference type="SUPFAM" id="SSF53756">
    <property type="entry name" value="UDP-Glycosyltransferase/glycogen phosphorylase"/>
    <property type="match status" value="1"/>
</dbReference>
<dbReference type="EMBL" id="JANURM010000002">
    <property type="protein sequence ID" value="MDL0088300.1"/>
    <property type="molecule type" value="Genomic_DNA"/>
</dbReference>
<dbReference type="InterPro" id="IPR001296">
    <property type="entry name" value="Glyco_trans_1"/>
</dbReference>
<organism evidence="5 6">
    <name type="scientific">Campylobacter gastrosuis</name>
    <dbReference type="NCBI Taxonomy" id="2974576"/>
    <lineage>
        <taxon>Bacteria</taxon>
        <taxon>Pseudomonadati</taxon>
        <taxon>Campylobacterota</taxon>
        <taxon>Epsilonproteobacteria</taxon>
        <taxon>Campylobacterales</taxon>
        <taxon>Campylobacteraceae</taxon>
        <taxon>Campylobacter</taxon>
    </lineage>
</organism>
<dbReference type="Pfam" id="PF13439">
    <property type="entry name" value="Glyco_transf_4"/>
    <property type="match status" value="1"/>
</dbReference>
<evidence type="ECO:0000313" key="6">
    <source>
        <dbReference type="Proteomes" id="UP001173801"/>
    </source>
</evidence>
<feature type="domain" description="Glycosyltransferase subfamily 4-like N-terminal" evidence="4">
    <location>
        <begin position="22"/>
        <end position="163"/>
    </location>
</feature>
<evidence type="ECO:0000259" key="4">
    <source>
        <dbReference type="Pfam" id="PF13439"/>
    </source>
</evidence>
<reference evidence="5" key="1">
    <citation type="submission" date="2022-08" db="EMBL/GenBank/DDBJ databases">
        <authorList>
            <person name="Wang H."/>
        </authorList>
    </citation>
    <scope>NUCLEOTIDE SEQUENCE</scope>
    <source>
        <strain evidence="5">PS10</strain>
    </source>
</reference>
<dbReference type="Pfam" id="PF00534">
    <property type="entry name" value="Glycos_transf_1"/>
    <property type="match status" value="1"/>
</dbReference>
<dbReference type="PANTHER" id="PTHR12526">
    <property type="entry name" value="GLYCOSYLTRANSFERASE"/>
    <property type="match status" value="1"/>
</dbReference>
<dbReference type="Proteomes" id="UP001173801">
    <property type="component" value="Unassembled WGS sequence"/>
</dbReference>
<evidence type="ECO:0000313" key="5">
    <source>
        <dbReference type="EMBL" id="MDL0088300.1"/>
    </source>
</evidence>
<dbReference type="PANTHER" id="PTHR12526:SF629">
    <property type="entry name" value="TEICHURONIC ACID BIOSYNTHESIS GLYCOSYLTRANSFERASE TUAH-RELATED"/>
    <property type="match status" value="1"/>
</dbReference>
<gene>
    <name evidence="5" type="ORF">NYG85_02765</name>
</gene>
<protein>
    <submittedName>
        <fullName evidence="5">Glycosyltransferase family 4 protein</fullName>
    </submittedName>
</protein>